<accession>A0A828U4M0</accession>
<gene>
    <name evidence="2" type="ORF">ECDEC2D_2204</name>
</gene>
<dbReference type="AlphaFoldDB" id="A0A828U4M0"/>
<reference evidence="2 3" key="1">
    <citation type="journal article" date="2012" name="J. Bacteriol.">
        <title>Draft Genome Sequences of the Diarrheagenic Escherichia coli Collection.</title>
        <authorList>
            <person name="Hazen T.H."/>
            <person name="Sahl J.W."/>
            <person name="Redman J.C."/>
            <person name="Morris C.R."/>
            <person name="Daugherty S.C."/>
            <person name="Chibucos M.C."/>
            <person name="Sengamalay N.A."/>
            <person name="Fraser-Liggett C.M."/>
            <person name="Steinsland H."/>
            <person name="Whittam T.S."/>
            <person name="Whittam B."/>
            <person name="Manning S.D."/>
            <person name="Rasko D.A."/>
        </authorList>
    </citation>
    <scope>NUCLEOTIDE SEQUENCE [LARGE SCALE GENOMIC DNA]</scope>
    <source>
        <strain evidence="2 3">DEC2D</strain>
    </source>
</reference>
<evidence type="ECO:0000313" key="3">
    <source>
        <dbReference type="Proteomes" id="UP000005272"/>
    </source>
</evidence>
<feature type="region of interest" description="Disordered" evidence="1">
    <location>
        <begin position="1"/>
        <end position="28"/>
    </location>
</feature>
<dbReference type="Proteomes" id="UP000005272">
    <property type="component" value="Unassembled WGS sequence"/>
</dbReference>
<comment type="caution">
    <text evidence="2">The sequence shown here is derived from an EMBL/GenBank/DDBJ whole genome shotgun (WGS) entry which is preliminary data.</text>
</comment>
<organism evidence="2 3">
    <name type="scientific">Escherichia coli DEC2D</name>
    <dbReference type="NCBI Taxonomy" id="868141"/>
    <lineage>
        <taxon>Bacteria</taxon>
        <taxon>Pseudomonadati</taxon>
        <taxon>Pseudomonadota</taxon>
        <taxon>Gammaproteobacteria</taxon>
        <taxon>Enterobacterales</taxon>
        <taxon>Enterobacteriaceae</taxon>
        <taxon>Escherichia</taxon>
    </lineage>
</organism>
<protein>
    <submittedName>
        <fullName evidence="2">Uncharacterized protein</fullName>
    </submittedName>
</protein>
<evidence type="ECO:0000256" key="1">
    <source>
        <dbReference type="SAM" id="MobiDB-lite"/>
    </source>
</evidence>
<evidence type="ECO:0000313" key="2">
    <source>
        <dbReference type="EMBL" id="EHU45765.1"/>
    </source>
</evidence>
<proteinExistence type="predicted"/>
<dbReference type="EMBL" id="AIFC01000020">
    <property type="protein sequence ID" value="EHU45765.1"/>
    <property type="molecule type" value="Genomic_DNA"/>
</dbReference>
<name>A0A828U4M0_ECOLX</name>
<sequence>MLSDGPGSRAGAKNQDRKPSALPIIPKPNRAKISHTGLIFC</sequence>